<reference evidence="2 3" key="1">
    <citation type="submission" date="2021-08" db="EMBL/GenBank/DDBJ databases">
        <title>Draft Genome Sequence of Phanerochaete sordida strain YK-624.</title>
        <authorList>
            <person name="Mori T."/>
            <person name="Dohra H."/>
            <person name="Suzuki T."/>
            <person name="Kawagishi H."/>
            <person name="Hirai H."/>
        </authorList>
    </citation>
    <scope>NUCLEOTIDE SEQUENCE [LARGE SCALE GENOMIC DNA]</scope>
    <source>
        <strain evidence="2 3">YK-624</strain>
    </source>
</reference>
<dbReference type="PROSITE" id="PS50231">
    <property type="entry name" value="RICIN_B_LECTIN"/>
    <property type="match status" value="1"/>
</dbReference>
<dbReference type="Proteomes" id="UP000703269">
    <property type="component" value="Unassembled WGS sequence"/>
</dbReference>
<dbReference type="AlphaFoldDB" id="A0A9P3GR12"/>
<dbReference type="InterPro" id="IPR000772">
    <property type="entry name" value="Ricin_B_lectin"/>
</dbReference>
<protein>
    <submittedName>
        <fullName evidence="2">Ricin B-like lectin</fullName>
    </submittedName>
</protein>
<name>A0A9P3GR12_9APHY</name>
<dbReference type="Gene3D" id="2.80.10.50">
    <property type="match status" value="1"/>
</dbReference>
<evidence type="ECO:0000259" key="1">
    <source>
        <dbReference type="Pfam" id="PF14200"/>
    </source>
</evidence>
<dbReference type="Pfam" id="PF14200">
    <property type="entry name" value="RicinB_lectin_2"/>
    <property type="match status" value="1"/>
</dbReference>
<dbReference type="SUPFAM" id="SSF50370">
    <property type="entry name" value="Ricin B-like lectins"/>
    <property type="match status" value="1"/>
</dbReference>
<dbReference type="OrthoDB" id="2131701at2759"/>
<evidence type="ECO:0000313" key="3">
    <source>
        <dbReference type="Proteomes" id="UP000703269"/>
    </source>
</evidence>
<sequence>MSNLESGGIYKLINAQAGNCVDLSGGDNTSIIGFDYHGGDNQKWRFEKLRDGPGWVIQNVGTGKFLSLEDTARDGIQVLGTSDPTQWDVRPDEQDPSVYRIFALNTPFNLDLSDHGNPTPGTPISLWGAWEGRNQCWRIENA</sequence>
<feature type="domain" description="Ricin B lectin" evidence="1">
    <location>
        <begin position="40"/>
        <end position="127"/>
    </location>
</feature>
<accession>A0A9P3GR12</accession>
<dbReference type="CDD" id="cd23422">
    <property type="entry name" value="beta-trefoil_Ricin_MPL_CNL"/>
    <property type="match status" value="1"/>
</dbReference>
<organism evidence="2 3">
    <name type="scientific">Phanerochaete sordida</name>
    <dbReference type="NCBI Taxonomy" id="48140"/>
    <lineage>
        <taxon>Eukaryota</taxon>
        <taxon>Fungi</taxon>
        <taxon>Dikarya</taxon>
        <taxon>Basidiomycota</taxon>
        <taxon>Agaricomycotina</taxon>
        <taxon>Agaricomycetes</taxon>
        <taxon>Polyporales</taxon>
        <taxon>Phanerochaetaceae</taxon>
        <taxon>Phanerochaete</taxon>
    </lineage>
</organism>
<dbReference type="InterPro" id="IPR035992">
    <property type="entry name" value="Ricin_B-like_lectins"/>
</dbReference>
<keyword evidence="3" id="KW-1185">Reference proteome</keyword>
<dbReference type="EMBL" id="BPQB01000105">
    <property type="protein sequence ID" value="GJE99271.1"/>
    <property type="molecule type" value="Genomic_DNA"/>
</dbReference>
<comment type="caution">
    <text evidence="2">The sequence shown here is derived from an EMBL/GenBank/DDBJ whole genome shotgun (WGS) entry which is preliminary data.</text>
</comment>
<gene>
    <name evidence="2" type="ORF">PsYK624_155240</name>
</gene>
<proteinExistence type="predicted"/>
<evidence type="ECO:0000313" key="2">
    <source>
        <dbReference type="EMBL" id="GJE99271.1"/>
    </source>
</evidence>